<evidence type="ECO:0000256" key="7">
    <source>
        <dbReference type="ARBA" id="ARBA00022692"/>
    </source>
</evidence>
<accession>A0A120KMP6</accession>
<dbReference type="InterPro" id="IPR001789">
    <property type="entry name" value="Sig_transdc_resp-reg_receiver"/>
</dbReference>
<dbReference type="CDD" id="cd17546">
    <property type="entry name" value="REC_hyHK_CKI1_RcsC-like"/>
    <property type="match status" value="1"/>
</dbReference>
<dbReference type="STRING" id="888061.AXF15_00745"/>
<proteinExistence type="predicted"/>
<dbReference type="SMART" id="SM00388">
    <property type="entry name" value="HisKA"/>
    <property type="match status" value="1"/>
</dbReference>
<evidence type="ECO:0000256" key="16">
    <source>
        <dbReference type="PROSITE-ProRule" id="PRU00110"/>
    </source>
</evidence>
<dbReference type="PROSITE" id="PS50894">
    <property type="entry name" value="HPT"/>
    <property type="match status" value="1"/>
</dbReference>
<dbReference type="InterPro" id="IPR003018">
    <property type="entry name" value="GAF"/>
</dbReference>
<keyword evidence="12" id="KW-0902">Two-component regulatory system</keyword>
<protein>
    <recommendedName>
        <fullName evidence="15">Sensory/regulatory protein RpfC</fullName>
        <ecNumber evidence="3">2.7.13.3</ecNumber>
    </recommendedName>
</protein>
<dbReference type="SMART" id="SM00387">
    <property type="entry name" value="HATPase_c"/>
    <property type="match status" value="1"/>
</dbReference>
<dbReference type="EMBL" id="CP014230">
    <property type="protein sequence ID" value="AMD91789.1"/>
    <property type="molecule type" value="Genomic_DNA"/>
</dbReference>
<dbReference type="InterPro" id="IPR036641">
    <property type="entry name" value="HPT_dom_sf"/>
</dbReference>
<evidence type="ECO:0000256" key="4">
    <source>
        <dbReference type="ARBA" id="ARBA00022475"/>
    </source>
</evidence>
<evidence type="ECO:0000256" key="1">
    <source>
        <dbReference type="ARBA" id="ARBA00000085"/>
    </source>
</evidence>
<dbReference type="SUPFAM" id="SSF55785">
    <property type="entry name" value="PYP-like sensor domain (PAS domain)"/>
    <property type="match status" value="1"/>
</dbReference>
<dbReference type="InterPro" id="IPR003661">
    <property type="entry name" value="HisK_dim/P_dom"/>
</dbReference>
<keyword evidence="7" id="KW-0812">Transmembrane</keyword>
<reference evidence="24" key="1">
    <citation type="submission" date="2016-02" db="EMBL/GenBank/DDBJ databases">
        <authorList>
            <person name="Holder M.E."/>
            <person name="Ajami N.J."/>
            <person name="Petrosino J.F."/>
        </authorList>
    </citation>
    <scope>NUCLEOTIDE SEQUENCE [LARGE SCALE GENOMIC DNA]</scope>
    <source>
        <strain evidence="24">DSM 12838</strain>
    </source>
</reference>
<evidence type="ECO:0000313" key="23">
    <source>
        <dbReference type="EMBL" id="AMD91789.1"/>
    </source>
</evidence>
<keyword evidence="6" id="KW-0808">Transferase</keyword>
<dbReference type="PANTHER" id="PTHR45339:SF1">
    <property type="entry name" value="HYBRID SIGNAL TRANSDUCTION HISTIDINE KINASE J"/>
    <property type="match status" value="1"/>
</dbReference>
<dbReference type="SMART" id="SM00065">
    <property type="entry name" value="GAF"/>
    <property type="match status" value="2"/>
</dbReference>
<dbReference type="InterPro" id="IPR036097">
    <property type="entry name" value="HisK_dim/P_sf"/>
</dbReference>
<comment type="subcellular location">
    <subcellularLocation>
        <location evidence="2">Cell membrane</location>
        <topology evidence="2">Multi-pass membrane protein</topology>
    </subcellularLocation>
</comment>
<dbReference type="CDD" id="cd00082">
    <property type="entry name" value="HisKA"/>
    <property type="match status" value="1"/>
</dbReference>
<evidence type="ECO:0000259" key="20">
    <source>
        <dbReference type="PROSITE" id="PS50110"/>
    </source>
</evidence>
<dbReference type="SMART" id="SM00448">
    <property type="entry name" value="REC"/>
    <property type="match status" value="1"/>
</dbReference>
<feature type="coiled-coil region" evidence="18">
    <location>
        <begin position="668"/>
        <end position="695"/>
    </location>
</feature>
<comment type="subunit">
    <text evidence="14">At low DSF concentrations, interacts with RpfF.</text>
</comment>
<keyword evidence="8" id="KW-0547">Nucleotide-binding</keyword>
<evidence type="ECO:0000256" key="8">
    <source>
        <dbReference type="ARBA" id="ARBA00022741"/>
    </source>
</evidence>
<dbReference type="SMART" id="SM00091">
    <property type="entry name" value="PAS"/>
    <property type="match status" value="1"/>
</dbReference>
<dbReference type="PRINTS" id="PR00344">
    <property type="entry name" value="BCTRLSENSOR"/>
</dbReference>
<dbReference type="InterPro" id="IPR036890">
    <property type="entry name" value="HATPase_C_sf"/>
</dbReference>
<evidence type="ECO:0000256" key="9">
    <source>
        <dbReference type="ARBA" id="ARBA00022777"/>
    </source>
</evidence>
<dbReference type="Gene3D" id="1.20.120.160">
    <property type="entry name" value="HPT domain"/>
    <property type="match status" value="1"/>
</dbReference>
<dbReference type="PROSITE" id="PS50112">
    <property type="entry name" value="PAS"/>
    <property type="match status" value="1"/>
</dbReference>
<dbReference type="KEGG" id="doa:AXF15_00745"/>
<feature type="domain" description="PAS" evidence="21">
    <location>
        <begin position="173"/>
        <end position="272"/>
    </location>
</feature>
<organism evidence="23 24">
    <name type="scientific">Desulfomicrobium orale DSM 12838</name>
    <dbReference type="NCBI Taxonomy" id="888061"/>
    <lineage>
        <taxon>Bacteria</taxon>
        <taxon>Pseudomonadati</taxon>
        <taxon>Thermodesulfobacteriota</taxon>
        <taxon>Desulfovibrionia</taxon>
        <taxon>Desulfovibrionales</taxon>
        <taxon>Desulfomicrobiaceae</taxon>
        <taxon>Desulfomicrobium</taxon>
    </lineage>
</organism>
<dbReference type="Pfam" id="PF02518">
    <property type="entry name" value="HATPase_c"/>
    <property type="match status" value="1"/>
</dbReference>
<dbReference type="Gene3D" id="3.30.450.20">
    <property type="entry name" value="PAS domain"/>
    <property type="match status" value="1"/>
</dbReference>
<dbReference type="SUPFAM" id="SSF52172">
    <property type="entry name" value="CheY-like"/>
    <property type="match status" value="2"/>
</dbReference>
<evidence type="ECO:0000256" key="10">
    <source>
        <dbReference type="ARBA" id="ARBA00022840"/>
    </source>
</evidence>
<keyword evidence="11" id="KW-1133">Transmembrane helix</keyword>
<keyword evidence="24" id="KW-1185">Reference proteome</keyword>
<feature type="modified residue" description="4-aspartylphosphate" evidence="17">
    <location>
        <position position="1107"/>
    </location>
</feature>
<evidence type="ECO:0000256" key="11">
    <source>
        <dbReference type="ARBA" id="ARBA00022989"/>
    </source>
</evidence>
<dbReference type="InterPro" id="IPR013655">
    <property type="entry name" value="PAS_fold_3"/>
</dbReference>
<keyword evidence="10" id="KW-0067">ATP-binding</keyword>
<dbReference type="Gene3D" id="3.40.50.2300">
    <property type="match status" value="2"/>
</dbReference>
<dbReference type="GO" id="GO:0005886">
    <property type="term" value="C:plasma membrane"/>
    <property type="evidence" value="ECO:0007669"/>
    <property type="project" value="UniProtKB-SubCell"/>
</dbReference>
<dbReference type="SUPFAM" id="SSF47226">
    <property type="entry name" value="Histidine-containing phosphotransfer domain, HPT domain"/>
    <property type="match status" value="1"/>
</dbReference>
<evidence type="ECO:0000259" key="21">
    <source>
        <dbReference type="PROSITE" id="PS50112"/>
    </source>
</evidence>
<dbReference type="PROSITE" id="PS50110">
    <property type="entry name" value="RESPONSE_REGULATORY"/>
    <property type="match status" value="1"/>
</dbReference>
<dbReference type="PANTHER" id="PTHR45339">
    <property type="entry name" value="HYBRID SIGNAL TRANSDUCTION HISTIDINE KINASE J"/>
    <property type="match status" value="1"/>
</dbReference>
<dbReference type="InterPro" id="IPR003594">
    <property type="entry name" value="HATPase_dom"/>
</dbReference>
<dbReference type="RefSeq" id="WP_066601938.1">
    <property type="nucleotide sequence ID" value="NZ_CP014230.1"/>
</dbReference>
<keyword evidence="18" id="KW-0175">Coiled coil</keyword>
<dbReference type="GO" id="GO:0000155">
    <property type="term" value="F:phosphorelay sensor kinase activity"/>
    <property type="evidence" value="ECO:0007669"/>
    <property type="project" value="InterPro"/>
</dbReference>
<feature type="domain" description="Histidine kinase" evidence="19">
    <location>
        <begin position="695"/>
        <end position="916"/>
    </location>
</feature>
<dbReference type="Gene3D" id="3.30.450.40">
    <property type="match status" value="2"/>
</dbReference>
<evidence type="ECO:0000256" key="2">
    <source>
        <dbReference type="ARBA" id="ARBA00004651"/>
    </source>
</evidence>
<evidence type="ECO:0000256" key="12">
    <source>
        <dbReference type="ARBA" id="ARBA00023012"/>
    </source>
</evidence>
<dbReference type="Pfam" id="PF01627">
    <property type="entry name" value="Hpt"/>
    <property type="match status" value="1"/>
</dbReference>
<dbReference type="SUPFAM" id="SSF55874">
    <property type="entry name" value="ATPase domain of HSP90 chaperone/DNA topoisomerase II/histidine kinase"/>
    <property type="match status" value="1"/>
</dbReference>
<sequence>MDIQQLRQKLEEQEHIHHATLAVLDAIHTADSVSGLCQAIRTVLGRFMTISSFVIALRNKDSDKINIIYRAEETPDSSPDYEALAVEVMRKKQALHLPDGKEADGADGHDIHSQSWFGVPLILDEEAVGVLTVQFSGHPSGLPPQSRSLLEALAPRIASAITRKAALETLRHTEEQFHSLVANIPSIVFSTSTSGLIEFISPALERLTGHKADRFRGRPWHCDVDAGAYPHLAAWLPPATGNAEREKTLGGLIHPEDRARVLGTLDAALAGTGTYAVDYRILPPGGRTHFVQETGRVVGQPGRVRVEGLIHDTHAQRSAQEINQVLFEISSAVNTTSSLEKLYEEIHKSLHRVIDATNFYIALHDRQRDLIKFPYRCDVDAIDFVPQASTSKGYTAQVIFSGKPVLVDQEQIEELHRRFNADKRLGTPSKSWVGVPLKSNNQVIGAMVCQSYTDPKRYTTQDILVLTSISDQVAIAIERGRSYEALRQSEEQLRALSLQTQQFGLAAAALLDKNDLQDILHSFCTAIVEHSGYTRSNITLLRKEPPYCESVNVGGLDPAAELDMMTPESAMSGFLKLFASGIKLGRSSYYIPCPKHGHSDCRAWPGEGQAGDQMWCTGDNIYVRMNDSLGNLLGVICVDSAKSGIQPCPETIRPLEVFSALISQIIIHKRLLDDLETARTEAEKATRAKSQFLANMSHEIRTPLNAILGLTDLVLDSRLSRSQASSLLKIQNAGKSLLGILNNVLDFSKIEAGMLHLEHATVSLPEVMRELFELLMPQAEAKQIEIIFHPDPSVPHDLHTDPLRLRQILMNLLNNAIKFTEKGHIVVFLDTQEEQDGSISVRFQIEDTGIGVPEAAMADLFESFAQADGSTTRRYGGTGLGLAITRQLVQLMGGNIWVRSRPGQGSTFGFSLPGQLKGRLESPEEIQCILVVDDNKATLRALESMLADHEVDTAFSEKTALRLIRKQNHDFLLIKDTLYSSCGERLLDAYASRYEAAPETVLMCSRTATGLQAEESSPKRLYKPIRPEQLRSLMNRAGTKHELSQRPVRETISLTGKSLLVVEDNPVNQEVARRILLRAGADVAVAADGMEALNMMQSRRFDLVLMDIQMPRMDGYTATRKIREHFGPDTPIVAMTAHAMENNQEESLACGMNDFIAKPVDSVILLKKIKALLDGSQIEPDTPAAALPASQAILNTDEAVERLNNDRQLYSSLLQLFVQRHANIQGLCQAVRKGDFDLAAKTLHTMRGAAATIGGGMLVKAIADLEQALARASTPAIEASLEEFIRAHTDLLETISEPAPSTDSPVEAPPDAAYLRPILEELLELLWQNNLKADAVVLNLGRMLRGTQLQKWLDMLKEQVNNLRYQAAADMTQHLLDTVFSPGSDDFALPRHEADHPHR</sequence>
<dbReference type="InterPro" id="IPR000014">
    <property type="entry name" value="PAS"/>
</dbReference>
<dbReference type="InterPro" id="IPR004358">
    <property type="entry name" value="Sig_transdc_His_kin-like_C"/>
</dbReference>
<feature type="modified residue" description="Phosphohistidine" evidence="16">
    <location>
        <position position="1244"/>
    </location>
</feature>
<feature type="domain" description="Response regulatory" evidence="20">
    <location>
        <begin position="1058"/>
        <end position="1173"/>
    </location>
</feature>
<comment type="catalytic activity">
    <reaction evidence="1">
        <text>ATP + protein L-histidine = ADP + protein N-phospho-L-histidine.</text>
        <dbReference type="EC" id="2.7.13.3"/>
    </reaction>
</comment>
<dbReference type="InterPro" id="IPR029016">
    <property type="entry name" value="GAF-like_dom_sf"/>
</dbReference>
<dbReference type="Gene3D" id="3.30.565.10">
    <property type="entry name" value="Histidine kinase-like ATPase, C-terminal domain"/>
    <property type="match status" value="1"/>
</dbReference>
<dbReference type="PROSITE" id="PS50109">
    <property type="entry name" value="HIS_KIN"/>
    <property type="match status" value="1"/>
</dbReference>
<evidence type="ECO:0000313" key="24">
    <source>
        <dbReference type="Proteomes" id="UP000063964"/>
    </source>
</evidence>
<dbReference type="EC" id="2.7.13.3" evidence="3"/>
<evidence type="ECO:0000256" key="15">
    <source>
        <dbReference type="ARBA" id="ARBA00068150"/>
    </source>
</evidence>
<keyword evidence="4" id="KW-1003">Cell membrane</keyword>
<evidence type="ECO:0000259" key="22">
    <source>
        <dbReference type="PROSITE" id="PS50894"/>
    </source>
</evidence>
<keyword evidence="9" id="KW-0418">Kinase</keyword>
<dbReference type="Pfam" id="PF00072">
    <property type="entry name" value="Response_reg"/>
    <property type="match status" value="1"/>
</dbReference>
<keyword evidence="13" id="KW-0472">Membrane</keyword>
<dbReference type="InterPro" id="IPR008207">
    <property type="entry name" value="Sig_transdc_His_kin_Hpt_dom"/>
</dbReference>
<evidence type="ECO:0000259" key="19">
    <source>
        <dbReference type="PROSITE" id="PS50109"/>
    </source>
</evidence>
<dbReference type="CDD" id="cd16922">
    <property type="entry name" value="HATPase_EvgS-ArcB-TorS-like"/>
    <property type="match status" value="1"/>
</dbReference>
<dbReference type="FunFam" id="3.30.565.10:FF:000010">
    <property type="entry name" value="Sensor histidine kinase RcsC"/>
    <property type="match status" value="1"/>
</dbReference>
<evidence type="ECO:0000256" key="14">
    <source>
        <dbReference type="ARBA" id="ARBA00064003"/>
    </source>
</evidence>
<dbReference type="GO" id="GO:0005524">
    <property type="term" value="F:ATP binding"/>
    <property type="evidence" value="ECO:0007669"/>
    <property type="project" value="UniProtKB-KW"/>
</dbReference>
<dbReference type="Pfam" id="PF00512">
    <property type="entry name" value="HisKA"/>
    <property type="match status" value="1"/>
</dbReference>
<evidence type="ECO:0000256" key="6">
    <source>
        <dbReference type="ARBA" id="ARBA00022679"/>
    </source>
</evidence>
<dbReference type="Gene3D" id="1.10.287.130">
    <property type="match status" value="1"/>
</dbReference>
<dbReference type="SUPFAM" id="SSF47384">
    <property type="entry name" value="Homodimeric domain of signal transducing histidine kinase"/>
    <property type="match status" value="1"/>
</dbReference>
<dbReference type="Proteomes" id="UP000063964">
    <property type="component" value="Chromosome"/>
</dbReference>
<dbReference type="InterPro" id="IPR035965">
    <property type="entry name" value="PAS-like_dom_sf"/>
</dbReference>
<dbReference type="FunFam" id="1.10.287.130:FF:000002">
    <property type="entry name" value="Two-component osmosensing histidine kinase"/>
    <property type="match status" value="1"/>
</dbReference>
<evidence type="ECO:0000256" key="17">
    <source>
        <dbReference type="PROSITE-ProRule" id="PRU00169"/>
    </source>
</evidence>
<keyword evidence="5 17" id="KW-0597">Phosphoprotein</keyword>
<feature type="domain" description="HPt" evidence="22">
    <location>
        <begin position="1205"/>
        <end position="1309"/>
    </location>
</feature>
<gene>
    <name evidence="23" type="ORF">AXF15_00745</name>
</gene>
<dbReference type="SUPFAM" id="SSF55781">
    <property type="entry name" value="GAF domain-like"/>
    <property type="match status" value="2"/>
</dbReference>
<name>A0A120KMP6_9BACT</name>
<evidence type="ECO:0000256" key="13">
    <source>
        <dbReference type="ARBA" id="ARBA00023136"/>
    </source>
</evidence>
<dbReference type="Pfam" id="PF08447">
    <property type="entry name" value="PAS_3"/>
    <property type="match status" value="1"/>
</dbReference>
<dbReference type="Pfam" id="PF13185">
    <property type="entry name" value="GAF_2"/>
    <property type="match status" value="2"/>
</dbReference>
<dbReference type="InterPro" id="IPR011006">
    <property type="entry name" value="CheY-like_superfamily"/>
</dbReference>
<evidence type="ECO:0000256" key="5">
    <source>
        <dbReference type="ARBA" id="ARBA00022553"/>
    </source>
</evidence>
<evidence type="ECO:0000256" key="3">
    <source>
        <dbReference type="ARBA" id="ARBA00012438"/>
    </source>
</evidence>
<dbReference type="InterPro" id="IPR005467">
    <property type="entry name" value="His_kinase_dom"/>
</dbReference>
<evidence type="ECO:0000256" key="18">
    <source>
        <dbReference type="SAM" id="Coils"/>
    </source>
</evidence>